<keyword evidence="2" id="KW-1185">Reference proteome</keyword>
<dbReference type="EMBL" id="CAJPWZ010001766">
    <property type="protein sequence ID" value="CAG2222677.1"/>
    <property type="molecule type" value="Genomic_DNA"/>
</dbReference>
<evidence type="ECO:0000313" key="1">
    <source>
        <dbReference type="EMBL" id="CAG2222677.1"/>
    </source>
</evidence>
<organism evidence="1 2">
    <name type="scientific">Mytilus edulis</name>
    <name type="common">Blue mussel</name>
    <dbReference type="NCBI Taxonomy" id="6550"/>
    <lineage>
        <taxon>Eukaryota</taxon>
        <taxon>Metazoa</taxon>
        <taxon>Spiralia</taxon>
        <taxon>Lophotrochozoa</taxon>
        <taxon>Mollusca</taxon>
        <taxon>Bivalvia</taxon>
        <taxon>Autobranchia</taxon>
        <taxon>Pteriomorphia</taxon>
        <taxon>Mytilida</taxon>
        <taxon>Mytiloidea</taxon>
        <taxon>Mytilidae</taxon>
        <taxon>Mytilinae</taxon>
        <taxon>Mytilus</taxon>
    </lineage>
</organism>
<dbReference type="Gene3D" id="1.10.533.10">
    <property type="entry name" value="Death Domain, Fas"/>
    <property type="match status" value="1"/>
</dbReference>
<comment type="caution">
    <text evidence="1">The sequence shown here is derived from an EMBL/GenBank/DDBJ whole genome shotgun (WGS) entry which is preliminary data.</text>
</comment>
<dbReference type="OrthoDB" id="10031931at2759"/>
<name>A0A8S3SR33_MYTED</name>
<dbReference type="AlphaFoldDB" id="A0A8S3SR33"/>
<sequence>MIHDLALNLGMEEMEWCDMEDNYPENAQIVKFLTLVCLKDKYLTTFADLAKGLRKMELTEHKLCMVKRRKRVKSKCQKRKRCSKLTKGVKKKGNPRPWTAVDTIMEEISVAVSIHTEDEKDHPIMTHLWSSLYVLRKFLLHQKKSKENSCIPDDILDCIPTDEILDKVAPLIGNMVFQLGTELGLSITDIENIKSEIRSGFTSPE</sequence>
<accession>A0A8S3SR33</accession>
<protein>
    <submittedName>
        <fullName evidence="1">Uncharacterized protein</fullName>
    </submittedName>
</protein>
<dbReference type="Proteomes" id="UP000683360">
    <property type="component" value="Unassembled WGS sequence"/>
</dbReference>
<gene>
    <name evidence="1" type="ORF">MEDL_35994</name>
</gene>
<proteinExistence type="predicted"/>
<dbReference type="InterPro" id="IPR011029">
    <property type="entry name" value="DEATH-like_dom_sf"/>
</dbReference>
<reference evidence="1" key="1">
    <citation type="submission" date="2021-03" db="EMBL/GenBank/DDBJ databases">
        <authorList>
            <person name="Bekaert M."/>
        </authorList>
    </citation>
    <scope>NUCLEOTIDE SEQUENCE</scope>
</reference>
<evidence type="ECO:0000313" key="2">
    <source>
        <dbReference type="Proteomes" id="UP000683360"/>
    </source>
</evidence>